<feature type="domain" description="SAF" evidence="3">
    <location>
        <begin position="58"/>
        <end position="121"/>
    </location>
</feature>
<dbReference type="Proteomes" id="UP000234327">
    <property type="component" value="Unassembled WGS sequence"/>
</dbReference>
<dbReference type="RefSeq" id="WP_101598643.1">
    <property type="nucleotide sequence ID" value="NZ_FXYZ01000017.1"/>
</dbReference>
<gene>
    <name evidence="4" type="ORF">BAURA63_03159</name>
</gene>
<dbReference type="SMART" id="SM00858">
    <property type="entry name" value="SAF"/>
    <property type="match status" value="1"/>
</dbReference>
<evidence type="ECO:0000259" key="3">
    <source>
        <dbReference type="SMART" id="SM00858"/>
    </source>
</evidence>
<feature type="compositionally biased region" description="Pro residues" evidence="1">
    <location>
        <begin position="1"/>
        <end position="10"/>
    </location>
</feature>
<evidence type="ECO:0000313" key="5">
    <source>
        <dbReference type="Proteomes" id="UP000234327"/>
    </source>
</evidence>
<reference evidence="4 5" key="1">
    <citation type="submission" date="2017-03" db="EMBL/GenBank/DDBJ databases">
        <authorList>
            <person name="Afonso C.L."/>
            <person name="Miller P.J."/>
            <person name="Scott M.A."/>
            <person name="Spackman E."/>
            <person name="Goraichik I."/>
            <person name="Dimitrov K.M."/>
            <person name="Suarez D.L."/>
            <person name="Swayne D.E."/>
        </authorList>
    </citation>
    <scope>NUCLEOTIDE SEQUENCE [LARGE SCALE GENOMIC DNA]</scope>
    <source>
        <strain evidence="5">6(3)</strain>
    </source>
</reference>
<keyword evidence="2" id="KW-0472">Membrane</keyword>
<dbReference type="EMBL" id="FXYZ01000017">
    <property type="protein sequence ID" value="SMX97044.1"/>
    <property type="molecule type" value="Genomic_DNA"/>
</dbReference>
<feature type="region of interest" description="Disordered" evidence="1">
    <location>
        <begin position="1"/>
        <end position="24"/>
    </location>
</feature>
<evidence type="ECO:0000256" key="1">
    <source>
        <dbReference type="SAM" id="MobiDB-lite"/>
    </source>
</evidence>
<proteinExistence type="predicted"/>
<dbReference type="Pfam" id="PF08666">
    <property type="entry name" value="SAF"/>
    <property type="match status" value="1"/>
</dbReference>
<dbReference type="CDD" id="cd11614">
    <property type="entry name" value="SAF_CpaB_FlgA_like"/>
    <property type="match status" value="1"/>
</dbReference>
<sequence>MTIETPPRPPEAPKEVSEPTPRKPKKKVNLTYVAGGVVLIILGALGAYFVTSQFTNATQVVAVTDTLKRGDTIESGDVTAFDIPEDQAKGFISADSIQDLVGQKALVDVPSGSLLTAESAGPDVTPPKGYTVVGLSLAPGQLPKTDLTAGDSVRIVDTPGAQGDIAEGTPLATSADVLSTGTIDQSGKVLVDVLVSTDDAPKLAARASTETIALVLDAPDGKSGGSNDA</sequence>
<evidence type="ECO:0000256" key="2">
    <source>
        <dbReference type="SAM" id="Phobius"/>
    </source>
</evidence>
<accession>A0A2H1KBY3</accession>
<feature type="compositionally biased region" description="Basic and acidic residues" evidence="1">
    <location>
        <begin position="11"/>
        <end position="21"/>
    </location>
</feature>
<keyword evidence="2" id="KW-1133">Transmembrane helix</keyword>
<evidence type="ECO:0000313" key="4">
    <source>
        <dbReference type="EMBL" id="SMX97044.1"/>
    </source>
</evidence>
<dbReference type="InterPro" id="IPR013974">
    <property type="entry name" value="SAF"/>
</dbReference>
<protein>
    <submittedName>
        <fullName evidence="4">SAF domain-containing protein</fullName>
    </submittedName>
</protein>
<feature type="transmembrane region" description="Helical" evidence="2">
    <location>
        <begin position="30"/>
        <end position="50"/>
    </location>
</feature>
<dbReference type="AlphaFoldDB" id="A0A2H1KBY3"/>
<keyword evidence="2" id="KW-0812">Transmembrane</keyword>
<organism evidence="4 5">
    <name type="scientific">Brevibacterium aurantiacum</name>
    <dbReference type="NCBI Taxonomy" id="273384"/>
    <lineage>
        <taxon>Bacteria</taxon>
        <taxon>Bacillati</taxon>
        <taxon>Actinomycetota</taxon>
        <taxon>Actinomycetes</taxon>
        <taxon>Micrococcales</taxon>
        <taxon>Brevibacteriaceae</taxon>
        <taxon>Brevibacterium</taxon>
    </lineage>
</organism>
<name>A0A2H1KBY3_BREAU</name>